<dbReference type="SMART" id="SM00895">
    <property type="entry name" value="FCD"/>
    <property type="match status" value="1"/>
</dbReference>
<dbReference type="Proteomes" id="UP000295711">
    <property type="component" value="Unassembled WGS sequence"/>
</dbReference>
<dbReference type="InterPro" id="IPR036388">
    <property type="entry name" value="WH-like_DNA-bd_sf"/>
</dbReference>
<sequence>MLRNEYSLTEKVYQNLRSDILSGTFRDREELREAALAKAYGVSRTPVREAICQLALEGLVDTIPNRGAYVHSIHGKDVKDVYAIRSLLEGLAARWAVENITDEQIEAMEEVLYMSEYYRKKELWEQVYICDNKFHDLMYAASGSHLLEHMLRTFHEYVQQVRKSALQDEKRAKSSFEEHAAILEAIKSRKADAAADLAKQHIDNAVESWKSNDAIHAVE</sequence>
<name>A0A4R2LEC6_9FIRM</name>
<dbReference type="SMART" id="SM00345">
    <property type="entry name" value="HTH_GNTR"/>
    <property type="match status" value="1"/>
</dbReference>
<dbReference type="SUPFAM" id="SSF48008">
    <property type="entry name" value="GntR ligand-binding domain-like"/>
    <property type="match status" value="1"/>
</dbReference>
<dbReference type="InterPro" id="IPR008920">
    <property type="entry name" value="TF_FadR/GntR_C"/>
</dbReference>
<protein>
    <submittedName>
        <fullName evidence="5">GntR family transcriptional regulator</fullName>
    </submittedName>
</protein>
<dbReference type="PRINTS" id="PR00035">
    <property type="entry name" value="HTHGNTR"/>
</dbReference>
<dbReference type="SUPFAM" id="SSF46785">
    <property type="entry name" value="Winged helix' DNA-binding domain"/>
    <property type="match status" value="1"/>
</dbReference>
<gene>
    <name evidence="5" type="ORF">EV212_101239</name>
</gene>
<keyword evidence="6" id="KW-1185">Reference proteome</keyword>
<dbReference type="GO" id="GO:0003677">
    <property type="term" value="F:DNA binding"/>
    <property type="evidence" value="ECO:0007669"/>
    <property type="project" value="UniProtKB-KW"/>
</dbReference>
<dbReference type="CDD" id="cd07377">
    <property type="entry name" value="WHTH_GntR"/>
    <property type="match status" value="1"/>
</dbReference>
<dbReference type="Gene3D" id="1.10.10.10">
    <property type="entry name" value="Winged helix-like DNA-binding domain superfamily/Winged helix DNA-binding domain"/>
    <property type="match status" value="1"/>
</dbReference>
<evidence type="ECO:0000256" key="3">
    <source>
        <dbReference type="ARBA" id="ARBA00023163"/>
    </source>
</evidence>
<evidence type="ECO:0000313" key="5">
    <source>
        <dbReference type="EMBL" id="TCO86452.1"/>
    </source>
</evidence>
<dbReference type="AlphaFoldDB" id="A0A4R2LEC6"/>
<reference evidence="5 6" key="1">
    <citation type="submission" date="2019-03" db="EMBL/GenBank/DDBJ databases">
        <title>Genomic Encyclopedia of Type Strains, Phase IV (KMG-IV): sequencing the most valuable type-strain genomes for metagenomic binning, comparative biology and taxonomic classification.</title>
        <authorList>
            <person name="Goeker M."/>
        </authorList>
    </citation>
    <scope>NUCLEOTIDE SEQUENCE [LARGE SCALE GENOMIC DNA]</scope>
    <source>
        <strain evidence="5 6">DSM 28559</strain>
    </source>
</reference>
<proteinExistence type="predicted"/>
<dbReference type="PANTHER" id="PTHR43537:SF24">
    <property type="entry name" value="GLUCONATE OPERON TRANSCRIPTIONAL REPRESSOR"/>
    <property type="match status" value="1"/>
</dbReference>
<dbReference type="InterPro" id="IPR000524">
    <property type="entry name" value="Tscrpt_reg_HTH_GntR"/>
</dbReference>
<keyword evidence="3" id="KW-0804">Transcription</keyword>
<feature type="domain" description="HTH gntR-type" evidence="4">
    <location>
        <begin position="6"/>
        <end position="73"/>
    </location>
</feature>
<dbReference type="RefSeq" id="WP_132087619.1">
    <property type="nucleotide sequence ID" value="NZ_JANKAQ010000002.1"/>
</dbReference>
<dbReference type="Pfam" id="PF07729">
    <property type="entry name" value="FCD"/>
    <property type="match status" value="1"/>
</dbReference>
<evidence type="ECO:0000259" key="4">
    <source>
        <dbReference type="PROSITE" id="PS50949"/>
    </source>
</evidence>
<evidence type="ECO:0000256" key="2">
    <source>
        <dbReference type="ARBA" id="ARBA00023125"/>
    </source>
</evidence>
<dbReference type="InterPro" id="IPR011711">
    <property type="entry name" value="GntR_C"/>
</dbReference>
<comment type="caution">
    <text evidence="5">The sequence shown here is derived from an EMBL/GenBank/DDBJ whole genome shotgun (WGS) entry which is preliminary data.</text>
</comment>
<dbReference type="Pfam" id="PF00392">
    <property type="entry name" value="GntR"/>
    <property type="match status" value="1"/>
</dbReference>
<organism evidence="5 6">
    <name type="scientific">Frisingicoccus caecimuris</name>
    <dbReference type="NCBI Taxonomy" id="1796636"/>
    <lineage>
        <taxon>Bacteria</taxon>
        <taxon>Bacillati</taxon>
        <taxon>Bacillota</taxon>
        <taxon>Clostridia</taxon>
        <taxon>Lachnospirales</taxon>
        <taxon>Lachnospiraceae</taxon>
        <taxon>Frisingicoccus</taxon>
    </lineage>
</organism>
<dbReference type="GO" id="GO:0003700">
    <property type="term" value="F:DNA-binding transcription factor activity"/>
    <property type="evidence" value="ECO:0007669"/>
    <property type="project" value="InterPro"/>
</dbReference>
<keyword evidence="1" id="KW-0805">Transcription regulation</keyword>
<dbReference type="Gene3D" id="1.20.120.530">
    <property type="entry name" value="GntR ligand-binding domain-like"/>
    <property type="match status" value="1"/>
</dbReference>
<dbReference type="EMBL" id="SLXA01000001">
    <property type="protein sequence ID" value="TCO86452.1"/>
    <property type="molecule type" value="Genomic_DNA"/>
</dbReference>
<dbReference type="PANTHER" id="PTHR43537">
    <property type="entry name" value="TRANSCRIPTIONAL REGULATOR, GNTR FAMILY"/>
    <property type="match status" value="1"/>
</dbReference>
<dbReference type="InterPro" id="IPR036390">
    <property type="entry name" value="WH_DNA-bd_sf"/>
</dbReference>
<keyword evidence="2" id="KW-0238">DNA-binding</keyword>
<accession>A0A4R2LEC6</accession>
<evidence type="ECO:0000313" key="6">
    <source>
        <dbReference type="Proteomes" id="UP000295711"/>
    </source>
</evidence>
<dbReference type="OrthoDB" id="9781630at2"/>
<evidence type="ECO:0000256" key="1">
    <source>
        <dbReference type="ARBA" id="ARBA00023015"/>
    </source>
</evidence>
<dbReference type="PROSITE" id="PS50949">
    <property type="entry name" value="HTH_GNTR"/>
    <property type="match status" value="1"/>
</dbReference>